<dbReference type="SUPFAM" id="SSF55257">
    <property type="entry name" value="RBP11-like subunits of RNA polymerase"/>
    <property type="match status" value="2"/>
</dbReference>
<dbReference type="InterPro" id="IPR036603">
    <property type="entry name" value="RBP11-like"/>
</dbReference>
<dbReference type="InterPro" id="IPR011263">
    <property type="entry name" value="DNA-dir_RNA_pol_RpoA/D/Rpb3"/>
</dbReference>
<reference evidence="4" key="1">
    <citation type="journal article" date="2020" name="Nature">
        <title>Giant virus diversity and host interactions through global metagenomics.</title>
        <authorList>
            <person name="Schulz F."/>
            <person name="Roux S."/>
            <person name="Paez-Espino D."/>
            <person name="Jungbluth S."/>
            <person name="Walsh D.A."/>
            <person name="Denef V.J."/>
            <person name="McMahon K.D."/>
            <person name="Konstantinidis K.T."/>
            <person name="Eloe-Fadrosh E.A."/>
            <person name="Kyrpides N.C."/>
            <person name="Woyke T."/>
        </authorList>
    </citation>
    <scope>NUCLEOTIDE SEQUENCE</scope>
    <source>
        <strain evidence="4">GVMAG-M-3300018428-16</strain>
    </source>
</reference>
<proteinExistence type="predicted"/>
<evidence type="ECO:0000259" key="3">
    <source>
        <dbReference type="SMART" id="SM00662"/>
    </source>
</evidence>
<dbReference type="Pfam" id="PF01193">
    <property type="entry name" value="RNA_pol_L"/>
    <property type="match status" value="1"/>
</dbReference>
<dbReference type="Gene3D" id="2.170.120.12">
    <property type="entry name" value="DNA-directed RNA polymerase, insert domain"/>
    <property type="match status" value="1"/>
</dbReference>
<dbReference type="EMBL" id="MN739236">
    <property type="protein sequence ID" value="QHS94963.1"/>
    <property type="molecule type" value="Genomic_DNA"/>
</dbReference>
<evidence type="ECO:0000256" key="2">
    <source>
        <dbReference type="ARBA" id="ARBA00023163"/>
    </source>
</evidence>
<dbReference type="AlphaFoldDB" id="A0A6C0BUP1"/>
<accession>A0A6C0BUP1</accession>
<organism evidence="4">
    <name type="scientific">viral metagenome</name>
    <dbReference type="NCBI Taxonomy" id="1070528"/>
    <lineage>
        <taxon>unclassified sequences</taxon>
        <taxon>metagenomes</taxon>
        <taxon>organismal metagenomes</taxon>
    </lineage>
</organism>
<dbReference type="InterPro" id="IPR036643">
    <property type="entry name" value="RNApol_insert_sf"/>
</dbReference>
<protein>
    <recommendedName>
        <fullName evidence="3">DNA-directed RNA polymerase RpoA/D/Rpb3-type domain-containing protein</fullName>
    </recommendedName>
</protein>
<dbReference type="Gene3D" id="3.30.1360.10">
    <property type="entry name" value="RNA polymerase, RBP11-like subunit"/>
    <property type="match status" value="2"/>
</dbReference>
<evidence type="ECO:0000256" key="1">
    <source>
        <dbReference type="ARBA" id="ARBA00022478"/>
    </source>
</evidence>
<dbReference type="SMART" id="SM00662">
    <property type="entry name" value="RPOLD"/>
    <property type="match status" value="1"/>
</dbReference>
<dbReference type="GO" id="GO:0006351">
    <property type="term" value="P:DNA-templated transcription"/>
    <property type="evidence" value="ECO:0007669"/>
    <property type="project" value="InterPro"/>
</dbReference>
<evidence type="ECO:0000313" key="4">
    <source>
        <dbReference type="EMBL" id="QHS94963.1"/>
    </source>
</evidence>
<dbReference type="GO" id="GO:0003899">
    <property type="term" value="F:DNA-directed RNA polymerase activity"/>
    <property type="evidence" value="ECO:0007669"/>
    <property type="project" value="InterPro"/>
</dbReference>
<sequence>MAPKIFDLTESKGILNFTLKDVDVSIANGLRRTAISDIDTVVFRTSRYENKEDDSEFIINSTRFNNEILKQRLSCIPIYITDIEGFPYEQYILECNVKNDTDGIIYVTTRDFRIKNILTGEYIPDEQKEKIFPRNDFTNEYIKFCRLRPRISDEIDGEEVKFTCKFSLGNCKENSMFNVTSMCVYGNTRDIIKINEAWDRKEEQYVSENLSKEEILFNKNNWLAVDAKRIYEANSYDFKIKTIGVFTNKHIMKTACNVIINKFVKLKEHISEISILKADLINENGFDICLDNEGFTIGKILESVLYNRFFEKEKKILFVGFKKNHPHDNYSFVRVVMNTKEGIDELRIILQKSFDDVITIYSEIKEQF</sequence>
<keyword evidence="2" id="KW-0804">Transcription</keyword>
<feature type="domain" description="DNA-directed RNA polymerase RpoA/D/Rpb3-type" evidence="3">
    <location>
        <begin position="14"/>
        <end position="269"/>
    </location>
</feature>
<name>A0A6C0BUP1_9ZZZZ</name>
<dbReference type="GO" id="GO:0046983">
    <property type="term" value="F:protein dimerization activity"/>
    <property type="evidence" value="ECO:0007669"/>
    <property type="project" value="InterPro"/>
</dbReference>
<dbReference type="GO" id="GO:0000428">
    <property type="term" value="C:DNA-directed RNA polymerase complex"/>
    <property type="evidence" value="ECO:0007669"/>
    <property type="project" value="UniProtKB-KW"/>
</dbReference>
<keyword evidence="1" id="KW-0240">DNA-directed RNA polymerase</keyword>